<dbReference type="EMBL" id="VSWD01000011">
    <property type="protein sequence ID" value="KAK3087059.1"/>
    <property type="molecule type" value="Genomic_DNA"/>
</dbReference>
<sequence>MFIDHDLVPHVISCKGVQLEVENAIKENAGLCHEVNPNRTLTSLHHAIDTLHYALDDSNTYPVQLVNEVLEIQSHSNMTSSFIWDEYLYGDLMISIYYDDDSPVVTLQSPEKHQFSESDEEYIKETDTRSILIYVPKIKVSNGKWTLNVMNWKDATSEVHILVKSTNITDASEYPITVRSWTKLFNENGRVPKVGIYTDVIQGHHPLSDVTVTAHVHREDGKIHVIELFDNGAGADIEKHDGIYSRYYPYIHQSPGSYHVDVHVTDSETKGVIVKKEIIAPTNPELEDLGNIPDFRYNITKVPLEFGLTRTTAAGTIRIPEQTNRRHFRSTSPNSEHSYLPVRVHDLKIIKVSKAEKSFVVSWTAPGSHLDHGKASYYNFIYHNDTNLLLDSPEMAKTFQKNSILNGNKSDPAIAGSEEKFKFRMPAEYSAIGFRLCAVSSHNKGCEYSNMVTVGFPGK</sequence>
<evidence type="ECO:0000313" key="1">
    <source>
        <dbReference type="EMBL" id="KAK3087059.1"/>
    </source>
</evidence>
<comment type="caution">
    <text evidence="1">The sequence shown here is derived from an EMBL/GenBank/DDBJ whole genome shotgun (WGS) entry which is preliminary data.</text>
</comment>
<keyword evidence="2" id="KW-1185">Reference proteome</keyword>
<gene>
    <name evidence="1" type="ORF">FSP39_001129</name>
</gene>
<protein>
    <submittedName>
        <fullName evidence="1">Uncharacterized protein</fullName>
    </submittedName>
</protein>
<accession>A0AA89BY64</accession>
<dbReference type="AlphaFoldDB" id="A0AA89BY64"/>
<reference evidence="1" key="1">
    <citation type="submission" date="2019-08" db="EMBL/GenBank/DDBJ databases">
        <title>The improved chromosome-level genome for the pearl oyster Pinctada fucata martensii using PacBio sequencing and Hi-C.</title>
        <authorList>
            <person name="Zheng Z."/>
        </authorList>
    </citation>
    <scope>NUCLEOTIDE SEQUENCE</scope>
    <source>
        <strain evidence="1">ZZ-2019</strain>
        <tissue evidence="1">Adductor muscle</tissue>
    </source>
</reference>
<proteinExistence type="predicted"/>
<organism evidence="1 2">
    <name type="scientific">Pinctada imbricata</name>
    <name type="common">Atlantic pearl-oyster</name>
    <name type="synonym">Pinctada martensii</name>
    <dbReference type="NCBI Taxonomy" id="66713"/>
    <lineage>
        <taxon>Eukaryota</taxon>
        <taxon>Metazoa</taxon>
        <taxon>Spiralia</taxon>
        <taxon>Lophotrochozoa</taxon>
        <taxon>Mollusca</taxon>
        <taxon>Bivalvia</taxon>
        <taxon>Autobranchia</taxon>
        <taxon>Pteriomorphia</taxon>
        <taxon>Pterioida</taxon>
        <taxon>Pterioidea</taxon>
        <taxon>Pteriidae</taxon>
        <taxon>Pinctada</taxon>
    </lineage>
</organism>
<name>A0AA89BY64_PINIB</name>
<evidence type="ECO:0000313" key="2">
    <source>
        <dbReference type="Proteomes" id="UP001186944"/>
    </source>
</evidence>
<dbReference type="Proteomes" id="UP001186944">
    <property type="component" value="Unassembled WGS sequence"/>
</dbReference>